<organism evidence="1 2">
    <name type="scientific">Fusobacterium necrophorum BL</name>
    <dbReference type="NCBI Taxonomy" id="1441732"/>
    <lineage>
        <taxon>Bacteria</taxon>
        <taxon>Fusobacteriati</taxon>
        <taxon>Fusobacteriota</taxon>
        <taxon>Fusobacteriia</taxon>
        <taxon>Fusobacteriales</taxon>
        <taxon>Fusobacteriaceae</taxon>
        <taxon>Fusobacterium</taxon>
    </lineage>
</organism>
<reference evidence="1 2" key="1">
    <citation type="submission" date="2014-01" db="EMBL/GenBank/DDBJ databases">
        <title>Comparative genomics of Fusobacterium necrophorum wild isolates.</title>
        <authorList>
            <person name="Kittichotirat W."/>
            <person name="Bumgarner R.E."/>
            <person name="Lawrence P."/>
        </authorList>
    </citation>
    <scope>NUCLEOTIDE SEQUENCE [LARGE SCALE GENOMIC DNA]</scope>
    <source>
        <strain evidence="1 2">BL</strain>
    </source>
</reference>
<dbReference type="AlphaFoldDB" id="A0AB73BVV0"/>
<protein>
    <submittedName>
        <fullName evidence="1">Uncharacterized protein</fullName>
    </submittedName>
</protein>
<evidence type="ECO:0000313" key="2">
    <source>
        <dbReference type="Proteomes" id="UP000027473"/>
    </source>
</evidence>
<dbReference type="EMBL" id="JAAC01000108">
    <property type="protein sequence ID" value="KDE62862.1"/>
    <property type="molecule type" value="Genomic_DNA"/>
</dbReference>
<evidence type="ECO:0000313" key="1">
    <source>
        <dbReference type="EMBL" id="KDE62862.1"/>
    </source>
</evidence>
<proteinExistence type="predicted"/>
<name>A0AB73BVV0_9FUSO</name>
<sequence length="33" mass="3722">MVCIENLGVSSLYSLDDITNEKGEKVRKDSNYT</sequence>
<accession>A0AB73BVV0</accession>
<gene>
    <name evidence="1" type="ORF">FUSO3_06915</name>
</gene>
<dbReference type="Proteomes" id="UP000027473">
    <property type="component" value="Unassembled WGS sequence"/>
</dbReference>
<comment type="caution">
    <text evidence="1">The sequence shown here is derived from an EMBL/GenBank/DDBJ whole genome shotgun (WGS) entry which is preliminary data.</text>
</comment>